<feature type="chain" id="PRO_5045566744" evidence="1">
    <location>
        <begin position="25"/>
        <end position="184"/>
    </location>
</feature>
<evidence type="ECO:0000256" key="1">
    <source>
        <dbReference type="SAM" id="SignalP"/>
    </source>
</evidence>
<reference evidence="2 3" key="1">
    <citation type="submission" date="2023-08" db="EMBL/GenBank/DDBJ databases">
        <title>Alcaligenaceae gen. nov., a novel taxon isolated from the sludge of Yixing Pesticide Factory.</title>
        <authorList>
            <person name="Ruan L."/>
        </authorList>
    </citation>
    <scope>NUCLEOTIDE SEQUENCE [LARGE SCALE GENOMIC DNA]</scope>
    <source>
        <strain evidence="2 3">LG-2</strain>
    </source>
</reference>
<dbReference type="Proteomes" id="UP001232156">
    <property type="component" value="Unassembled WGS sequence"/>
</dbReference>
<sequence length="184" mass="20104">MFVRFGKPAVLAGALALVGGVAVATPLVDREPGLWEITFSRESPMAAMMKEMQAALAQMPEAQRKQMEEMMQQSGASLAHPDVIRECVTPEMAKGEFQPPMDDPDMQCSDMKWKGGASEGTFSLVCTHEDGKWAIKGRVWDATARHYKSEMTMTGTVSGEPMNMTIGHEANWVSADCQGVAPRH</sequence>
<keyword evidence="1" id="KW-0732">Signal</keyword>
<proteinExistence type="predicted"/>
<dbReference type="Pfam" id="PF12276">
    <property type="entry name" value="DUF3617"/>
    <property type="match status" value="1"/>
</dbReference>
<organism evidence="2 3">
    <name type="scientific">Yanghanlia caeni</name>
    <dbReference type="NCBI Taxonomy" id="3064283"/>
    <lineage>
        <taxon>Bacteria</taxon>
        <taxon>Pseudomonadati</taxon>
        <taxon>Pseudomonadota</taxon>
        <taxon>Betaproteobacteria</taxon>
        <taxon>Burkholderiales</taxon>
        <taxon>Alcaligenaceae</taxon>
        <taxon>Yanghanlia</taxon>
    </lineage>
</organism>
<feature type="signal peptide" evidence="1">
    <location>
        <begin position="1"/>
        <end position="24"/>
    </location>
</feature>
<name>A0ABU1D5A8_9BURK</name>
<keyword evidence="3" id="KW-1185">Reference proteome</keyword>
<comment type="caution">
    <text evidence="2">The sequence shown here is derived from an EMBL/GenBank/DDBJ whole genome shotgun (WGS) entry which is preliminary data.</text>
</comment>
<dbReference type="InterPro" id="IPR022061">
    <property type="entry name" value="DUF3617"/>
</dbReference>
<evidence type="ECO:0000313" key="2">
    <source>
        <dbReference type="EMBL" id="MDR4125608.1"/>
    </source>
</evidence>
<gene>
    <name evidence="2" type="ORF">Q8947_06375</name>
</gene>
<dbReference type="RefSeq" id="WP_165278982.1">
    <property type="nucleotide sequence ID" value="NZ_JAUZQE010000011.1"/>
</dbReference>
<evidence type="ECO:0000313" key="3">
    <source>
        <dbReference type="Proteomes" id="UP001232156"/>
    </source>
</evidence>
<dbReference type="EMBL" id="JAUZQE010000011">
    <property type="protein sequence ID" value="MDR4125608.1"/>
    <property type="molecule type" value="Genomic_DNA"/>
</dbReference>
<protein>
    <submittedName>
        <fullName evidence="2">DUF3617 domain-containing protein</fullName>
    </submittedName>
</protein>
<accession>A0ABU1D5A8</accession>